<protein>
    <submittedName>
        <fullName evidence="2">Uncharacterized protein</fullName>
    </submittedName>
</protein>
<organism evidence="2 3">
    <name type="scientific">Natrinema soli</name>
    <dbReference type="NCBI Taxonomy" id="1930624"/>
    <lineage>
        <taxon>Archaea</taxon>
        <taxon>Methanobacteriati</taxon>
        <taxon>Methanobacteriota</taxon>
        <taxon>Stenosarchaea group</taxon>
        <taxon>Halobacteria</taxon>
        <taxon>Halobacteriales</taxon>
        <taxon>Natrialbaceae</taxon>
        <taxon>Natrinema</taxon>
    </lineage>
</organism>
<evidence type="ECO:0000256" key="1">
    <source>
        <dbReference type="SAM" id="Phobius"/>
    </source>
</evidence>
<feature type="transmembrane region" description="Helical" evidence="1">
    <location>
        <begin position="126"/>
        <end position="153"/>
    </location>
</feature>
<accession>A0ABD5SGA7</accession>
<evidence type="ECO:0000313" key="2">
    <source>
        <dbReference type="EMBL" id="MFC6763574.1"/>
    </source>
</evidence>
<feature type="transmembrane region" description="Helical" evidence="1">
    <location>
        <begin position="59"/>
        <end position="81"/>
    </location>
</feature>
<dbReference type="RefSeq" id="WP_273736691.1">
    <property type="nucleotide sequence ID" value="NZ_JAQIVI010000004.1"/>
</dbReference>
<comment type="caution">
    <text evidence="2">The sequence shown here is derived from an EMBL/GenBank/DDBJ whole genome shotgun (WGS) entry which is preliminary data.</text>
</comment>
<evidence type="ECO:0000313" key="3">
    <source>
        <dbReference type="Proteomes" id="UP001596383"/>
    </source>
</evidence>
<sequence>MDEKLIERVLTEEDDNRTVTKKVSDKLAGLHRSLAAVAELILDVYYRDFRQMVENPFEVGCMCLVVGYLVALVSYPLAWLAGSNALSFWHVLSPAGSSFGEKEIVTELVGSDGSILLSLLLDGSLWLLPGLVHIGGLLLSLVGAVLLVLWAAFRR</sequence>
<keyword evidence="3" id="KW-1185">Reference proteome</keyword>
<gene>
    <name evidence="2" type="ORF">ACFQE6_00295</name>
</gene>
<reference evidence="2 3" key="1">
    <citation type="journal article" date="2019" name="Int. J. Syst. Evol. Microbiol.">
        <title>The Global Catalogue of Microorganisms (GCM) 10K type strain sequencing project: providing services to taxonomists for standard genome sequencing and annotation.</title>
        <authorList>
            <consortium name="The Broad Institute Genomics Platform"/>
            <consortium name="The Broad Institute Genome Sequencing Center for Infectious Disease"/>
            <person name="Wu L."/>
            <person name="Ma J."/>
        </authorList>
    </citation>
    <scope>NUCLEOTIDE SEQUENCE [LARGE SCALE GENOMIC DNA]</scope>
    <source>
        <strain evidence="2 3">LMG 29247</strain>
    </source>
</reference>
<name>A0ABD5SGA7_9EURY</name>
<keyword evidence="1" id="KW-0812">Transmembrane</keyword>
<proteinExistence type="predicted"/>
<dbReference type="EMBL" id="JBHSWV010000004">
    <property type="protein sequence ID" value="MFC6763574.1"/>
    <property type="molecule type" value="Genomic_DNA"/>
</dbReference>
<dbReference type="Proteomes" id="UP001596383">
    <property type="component" value="Unassembled WGS sequence"/>
</dbReference>
<keyword evidence="1" id="KW-0472">Membrane</keyword>
<keyword evidence="1" id="KW-1133">Transmembrane helix</keyword>
<dbReference type="AlphaFoldDB" id="A0ABD5SGA7"/>